<feature type="domain" description="CTCK" evidence="13">
    <location>
        <begin position="269"/>
        <end position="343"/>
    </location>
</feature>
<comment type="subcellular location">
    <subcellularLocation>
        <location evidence="1">Secreted</location>
    </subcellularLocation>
</comment>
<name>A0A401RTM3_CHIPU</name>
<accession>A0A401RTM3</accession>
<dbReference type="GO" id="GO:0005178">
    <property type="term" value="F:integrin binding"/>
    <property type="evidence" value="ECO:0007669"/>
    <property type="project" value="TreeGrafter"/>
</dbReference>
<feature type="signal peptide" evidence="12">
    <location>
        <begin position="1"/>
        <end position="16"/>
    </location>
</feature>
<evidence type="ECO:0000259" key="15">
    <source>
        <dbReference type="PROSITE" id="PS51323"/>
    </source>
</evidence>
<dbReference type="InterPro" id="IPR006207">
    <property type="entry name" value="Cys_knot_C"/>
</dbReference>
<comment type="similarity">
    <text evidence="2">Belongs to the CCN family.</text>
</comment>
<dbReference type="PROSITE" id="PS51323">
    <property type="entry name" value="IGFBP_N_2"/>
    <property type="match status" value="1"/>
</dbReference>
<dbReference type="PROSITE" id="PS01208">
    <property type="entry name" value="VWFC_1"/>
    <property type="match status" value="1"/>
</dbReference>
<evidence type="ECO:0000256" key="9">
    <source>
        <dbReference type="ARBA" id="ARBA00042204"/>
    </source>
</evidence>
<dbReference type="PROSITE" id="PS01225">
    <property type="entry name" value="CTCK_2"/>
    <property type="match status" value="1"/>
</dbReference>
<dbReference type="SMART" id="SM00121">
    <property type="entry name" value="IB"/>
    <property type="match status" value="1"/>
</dbReference>
<dbReference type="EMBL" id="BEZZ01002259">
    <property type="protein sequence ID" value="GCC21488.1"/>
    <property type="molecule type" value="Genomic_DNA"/>
</dbReference>
<dbReference type="InterPro" id="IPR000867">
    <property type="entry name" value="IGFBP-like"/>
</dbReference>
<evidence type="ECO:0000256" key="7">
    <source>
        <dbReference type="ARBA" id="ARBA00023183"/>
    </source>
</evidence>
<dbReference type="Proteomes" id="UP000287033">
    <property type="component" value="Unassembled WGS sequence"/>
</dbReference>
<keyword evidence="7" id="KW-0340">Growth factor binding</keyword>
<dbReference type="GO" id="GO:0005615">
    <property type="term" value="C:extracellular space"/>
    <property type="evidence" value="ECO:0007669"/>
    <property type="project" value="TreeGrafter"/>
</dbReference>
<dbReference type="PROSITE" id="PS00222">
    <property type="entry name" value="IGFBP_N_1"/>
    <property type="match status" value="1"/>
</dbReference>
<dbReference type="OMA" id="HCDDGET"/>
<comment type="caution">
    <text evidence="11">Lacks conserved residue(s) required for the propagation of feature annotation.</text>
</comment>
<dbReference type="GO" id="GO:0007155">
    <property type="term" value="P:cell adhesion"/>
    <property type="evidence" value="ECO:0007669"/>
    <property type="project" value="TreeGrafter"/>
</dbReference>
<dbReference type="Pfam" id="PF00007">
    <property type="entry name" value="Cys_knot"/>
    <property type="match status" value="1"/>
</dbReference>
<dbReference type="Pfam" id="PF00093">
    <property type="entry name" value="VWC"/>
    <property type="match status" value="1"/>
</dbReference>
<dbReference type="GO" id="GO:0009891">
    <property type="term" value="P:positive regulation of biosynthetic process"/>
    <property type="evidence" value="ECO:0007669"/>
    <property type="project" value="UniProtKB-ARBA"/>
</dbReference>
<feature type="chain" id="PRO_5019031640" description="CCN family member 1" evidence="12">
    <location>
        <begin position="17"/>
        <end position="364"/>
    </location>
</feature>
<dbReference type="OrthoDB" id="365605at2759"/>
<dbReference type="PROSITE" id="PS50092">
    <property type="entry name" value="TSP1"/>
    <property type="match status" value="1"/>
</dbReference>
<dbReference type="InterPro" id="IPR050941">
    <property type="entry name" value="CCN"/>
</dbReference>
<sequence length="364" mass="40295">MFQSVAFAAILTVCLAEATLTCPPKCQCPQEVPSCAPGVSLTLDGCGCCRVCAKQLNEDCSKLQPCDHTKGLQCNFGASPIAQQGICRARSEGRPCEYNSKIYQNGEIFQPNCKHQCTCIDGAVGCVPLCPQELSLPNMGCPNPQLVKVSGQCCEKWVCDGNKAGAEAHDTDELFSQETVGKSWQSGPLHNNGLLSLIRQGLKRLPAWSAKCFVQTTEWSQCSRTCGTGISTRVTNDNPECKLRKETRLCDIHPCKQVTFPKLKKGKKCYRTRKSPAAVHFTYAGCASVKKYRTKYCGSCVDGRCCTPQQTRTVRVRFRCDDGETFTKNMMMIQSCRCHYNCAHHNEASNPYIMLHNDIHKFLD</sequence>
<dbReference type="InterPro" id="IPR000884">
    <property type="entry name" value="TSP1_rpt"/>
</dbReference>
<dbReference type="PANTHER" id="PTHR11348:SF18">
    <property type="entry name" value="CCN FAMILY MEMBER 1"/>
    <property type="match status" value="1"/>
</dbReference>
<dbReference type="InterPro" id="IPR001007">
    <property type="entry name" value="VWF_dom"/>
</dbReference>
<dbReference type="GO" id="GO:0031012">
    <property type="term" value="C:extracellular matrix"/>
    <property type="evidence" value="ECO:0007669"/>
    <property type="project" value="TreeGrafter"/>
</dbReference>
<dbReference type="GO" id="GO:0051240">
    <property type="term" value="P:positive regulation of multicellular organismal process"/>
    <property type="evidence" value="ECO:0007669"/>
    <property type="project" value="UniProtKB-ARBA"/>
</dbReference>
<keyword evidence="5 12" id="KW-0732">Signal</keyword>
<reference evidence="16 17" key="1">
    <citation type="journal article" date="2018" name="Nat. Ecol. Evol.">
        <title>Shark genomes provide insights into elasmobranch evolution and the origin of vertebrates.</title>
        <authorList>
            <person name="Hara Y"/>
            <person name="Yamaguchi K"/>
            <person name="Onimaru K"/>
            <person name="Kadota M"/>
            <person name="Koyanagi M"/>
            <person name="Keeley SD"/>
            <person name="Tatsumi K"/>
            <person name="Tanaka K"/>
            <person name="Motone F"/>
            <person name="Kageyama Y"/>
            <person name="Nozu R"/>
            <person name="Adachi N"/>
            <person name="Nishimura O"/>
            <person name="Nakagawa R"/>
            <person name="Tanegashima C"/>
            <person name="Kiyatake I"/>
            <person name="Matsumoto R"/>
            <person name="Murakumo K"/>
            <person name="Nishida K"/>
            <person name="Terakita A"/>
            <person name="Kuratani S"/>
            <person name="Sato K"/>
            <person name="Hyodo S Kuraku.S."/>
        </authorList>
    </citation>
    <scope>NUCLEOTIDE SEQUENCE [LARGE SCALE GENOMIC DNA]</scope>
</reference>
<feature type="domain" description="IGFBP N-terminal" evidence="15">
    <location>
        <begin position="18"/>
        <end position="90"/>
    </location>
</feature>
<dbReference type="PROSITE" id="PS50184">
    <property type="entry name" value="VWFC_2"/>
    <property type="match status" value="1"/>
</dbReference>
<dbReference type="FunFam" id="2.20.100.10:FF:000038">
    <property type="entry name" value="CYR61 isoform 1"/>
    <property type="match status" value="1"/>
</dbReference>
<evidence type="ECO:0000259" key="13">
    <source>
        <dbReference type="PROSITE" id="PS01225"/>
    </source>
</evidence>
<dbReference type="InterPro" id="IPR036383">
    <property type="entry name" value="TSP1_rpt_sf"/>
</dbReference>
<dbReference type="GO" id="GO:0019838">
    <property type="term" value="F:growth factor binding"/>
    <property type="evidence" value="ECO:0007669"/>
    <property type="project" value="UniProtKB-KW"/>
</dbReference>
<evidence type="ECO:0000256" key="1">
    <source>
        <dbReference type="ARBA" id="ARBA00004613"/>
    </source>
</evidence>
<dbReference type="GO" id="GO:0007165">
    <property type="term" value="P:signal transduction"/>
    <property type="evidence" value="ECO:0007669"/>
    <property type="project" value="InterPro"/>
</dbReference>
<keyword evidence="6" id="KW-1015">Disulfide bond</keyword>
<dbReference type="GO" id="GO:2000026">
    <property type="term" value="P:regulation of multicellular organismal development"/>
    <property type="evidence" value="ECO:0007669"/>
    <property type="project" value="UniProtKB-ARBA"/>
</dbReference>
<evidence type="ECO:0000313" key="17">
    <source>
        <dbReference type="Proteomes" id="UP000287033"/>
    </source>
</evidence>
<keyword evidence="4" id="KW-0597">Phosphoprotein</keyword>
<organism evidence="16 17">
    <name type="scientific">Chiloscyllium punctatum</name>
    <name type="common">Brownbanded bambooshark</name>
    <name type="synonym">Hemiscyllium punctatum</name>
    <dbReference type="NCBI Taxonomy" id="137246"/>
    <lineage>
        <taxon>Eukaryota</taxon>
        <taxon>Metazoa</taxon>
        <taxon>Chordata</taxon>
        <taxon>Craniata</taxon>
        <taxon>Vertebrata</taxon>
        <taxon>Chondrichthyes</taxon>
        <taxon>Elasmobranchii</taxon>
        <taxon>Galeomorphii</taxon>
        <taxon>Galeoidea</taxon>
        <taxon>Orectolobiformes</taxon>
        <taxon>Hemiscylliidae</taxon>
        <taxon>Chiloscyllium</taxon>
    </lineage>
</organism>
<dbReference type="GO" id="GO:0010556">
    <property type="term" value="P:regulation of macromolecule biosynthetic process"/>
    <property type="evidence" value="ECO:0007669"/>
    <property type="project" value="UniProtKB-ARBA"/>
</dbReference>
<evidence type="ECO:0000256" key="8">
    <source>
        <dbReference type="ARBA" id="ARBA00039941"/>
    </source>
</evidence>
<dbReference type="Gene3D" id="2.20.100.10">
    <property type="entry name" value="Thrombospondin type-1 (TSP1) repeat"/>
    <property type="match status" value="1"/>
</dbReference>
<dbReference type="PROSITE" id="PS01185">
    <property type="entry name" value="CTCK_1"/>
    <property type="match status" value="1"/>
</dbReference>
<dbReference type="Pfam" id="PF19035">
    <property type="entry name" value="TSP1_CCN"/>
    <property type="match status" value="1"/>
</dbReference>
<evidence type="ECO:0000256" key="10">
    <source>
        <dbReference type="ARBA" id="ARBA00042351"/>
    </source>
</evidence>
<proteinExistence type="inferred from homology"/>
<dbReference type="Pfam" id="PF00219">
    <property type="entry name" value="IGFBP"/>
    <property type="match status" value="1"/>
</dbReference>
<evidence type="ECO:0000256" key="12">
    <source>
        <dbReference type="SAM" id="SignalP"/>
    </source>
</evidence>
<dbReference type="GO" id="GO:0008201">
    <property type="term" value="F:heparin binding"/>
    <property type="evidence" value="ECO:0007669"/>
    <property type="project" value="TreeGrafter"/>
</dbReference>
<evidence type="ECO:0000256" key="4">
    <source>
        <dbReference type="ARBA" id="ARBA00022553"/>
    </source>
</evidence>
<dbReference type="SUPFAM" id="SSF57184">
    <property type="entry name" value="Growth factor receptor domain"/>
    <property type="match status" value="1"/>
</dbReference>
<dbReference type="InterPro" id="IPR012395">
    <property type="entry name" value="IGFBP_CNN"/>
</dbReference>
<protein>
    <recommendedName>
        <fullName evidence="8">CCN family member 1</fullName>
    </recommendedName>
    <alternativeName>
        <fullName evidence="10">Cellular communication network factor 1</fullName>
    </alternativeName>
    <alternativeName>
        <fullName evidence="9">Protein CYR61</fullName>
    </alternativeName>
</protein>
<dbReference type="InterPro" id="IPR017891">
    <property type="entry name" value="Insulin_GF-bd_Cys-rich_CS"/>
</dbReference>
<evidence type="ECO:0000256" key="6">
    <source>
        <dbReference type="ARBA" id="ARBA00023157"/>
    </source>
</evidence>
<evidence type="ECO:0000256" key="11">
    <source>
        <dbReference type="PROSITE-ProRule" id="PRU00039"/>
    </source>
</evidence>
<dbReference type="InterPro" id="IPR043973">
    <property type="entry name" value="TSP1_CCN"/>
</dbReference>
<evidence type="ECO:0000256" key="3">
    <source>
        <dbReference type="ARBA" id="ARBA00022525"/>
    </source>
</evidence>
<dbReference type="SMART" id="SM00041">
    <property type="entry name" value="CT"/>
    <property type="match status" value="1"/>
</dbReference>
<evidence type="ECO:0000313" key="16">
    <source>
        <dbReference type="EMBL" id="GCC21488.1"/>
    </source>
</evidence>
<dbReference type="InterPro" id="IPR006208">
    <property type="entry name" value="Glyco_hormone_CN"/>
</dbReference>
<dbReference type="STRING" id="137246.A0A401RTM3"/>
<dbReference type="SMART" id="SM00209">
    <property type="entry name" value="TSP1"/>
    <property type="match status" value="1"/>
</dbReference>
<dbReference type="InterPro" id="IPR009030">
    <property type="entry name" value="Growth_fac_rcpt_cys_sf"/>
</dbReference>
<dbReference type="SUPFAM" id="SSF57603">
    <property type="entry name" value="FnI-like domain"/>
    <property type="match status" value="1"/>
</dbReference>
<dbReference type="SUPFAM" id="SSF82895">
    <property type="entry name" value="TSP-1 type 1 repeat"/>
    <property type="match status" value="1"/>
</dbReference>
<gene>
    <name evidence="16" type="ORF">chiPu_0019960</name>
</gene>
<keyword evidence="17" id="KW-1185">Reference proteome</keyword>
<evidence type="ECO:0000256" key="5">
    <source>
        <dbReference type="ARBA" id="ARBA00022729"/>
    </source>
</evidence>
<dbReference type="FunFam" id="2.10.70.10:FF:000015">
    <property type="entry name" value="CYR61 isoform 1"/>
    <property type="match status" value="1"/>
</dbReference>
<dbReference type="GO" id="GO:0045597">
    <property type="term" value="P:positive regulation of cell differentiation"/>
    <property type="evidence" value="ECO:0007669"/>
    <property type="project" value="TreeGrafter"/>
</dbReference>
<dbReference type="PANTHER" id="PTHR11348">
    <property type="entry name" value="CONNECTIVE TISSUE GROWTH FACTOR-RELATED"/>
    <property type="match status" value="1"/>
</dbReference>
<keyword evidence="3" id="KW-0964">Secreted</keyword>
<feature type="domain" description="VWFC" evidence="14">
    <location>
        <begin position="94"/>
        <end position="160"/>
    </location>
</feature>
<dbReference type="AlphaFoldDB" id="A0A401RTM3"/>
<dbReference type="PIRSF" id="PIRSF036495">
    <property type="entry name" value="IGFBP_rP_CNN"/>
    <property type="match status" value="1"/>
</dbReference>
<dbReference type="SMART" id="SM00214">
    <property type="entry name" value="VWC"/>
    <property type="match status" value="1"/>
</dbReference>
<dbReference type="GO" id="GO:0030335">
    <property type="term" value="P:positive regulation of cell migration"/>
    <property type="evidence" value="ECO:0007669"/>
    <property type="project" value="TreeGrafter"/>
</dbReference>
<evidence type="ECO:0000256" key="2">
    <source>
        <dbReference type="ARBA" id="ARBA00008125"/>
    </source>
</evidence>
<evidence type="ECO:0000259" key="14">
    <source>
        <dbReference type="PROSITE" id="PS50184"/>
    </source>
</evidence>
<dbReference type="Gene3D" id="2.10.70.10">
    <property type="entry name" value="Complement Module, domain 1"/>
    <property type="match status" value="1"/>
</dbReference>
<comment type="caution">
    <text evidence="16">The sequence shown here is derived from an EMBL/GenBank/DDBJ whole genome shotgun (WGS) entry which is preliminary data.</text>
</comment>